<keyword evidence="4" id="KW-1185">Reference proteome</keyword>
<protein>
    <recommendedName>
        <fullName evidence="2">Retrotransposon gag domain-containing protein</fullName>
    </recommendedName>
</protein>
<dbReference type="AlphaFoldDB" id="A0AAF0QM58"/>
<feature type="domain" description="Retrotransposon gag" evidence="2">
    <location>
        <begin position="2"/>
        <end position="84"/>
    </location>
</feature>
<gene>
    <name evidence="3" type="ORF">MTR67_018273</name>
</gene>
<accession>A0AAF0QM58</accession>
<evidence type="ECO:0000256" key="1">
    <source>
        <dbReference type="SAM" id="MobiDB-lite"/>
    </source>
</evidence>
<organism evidence="3 4">
    <name type="scientific">Solanum verrucosum</name>
    <dbReference type="NCBI Taxonomy" id="315347"/>
    <lineage>
        <taxon>Eukaryota</taxon>
        <taxon>Viridiplantae</taxon>
        <taxon>Streptophyta</taxon>
        <taxon>Embryophyta</taxon>
        <taxon>Tracheophyta</taxon>
        <taxon>Spermatophyta</taxon>
        <taxon>Magnoliopsida</taxon>
        <taxon>eudicotyledons</taxon>
        <taxon>Gunneridae</taxon>
        <taxon>Pentapetalae</taxon>
        <taxon>asterids</taxon>
        <taxon>lamiids</taxon>
        <taxon>Solanales</taxon>
        <taxon>Solanaceae</taxon>
        <taxon>Solanoideae</taxon>
        <taxon>Solaneae</taxon>
        <taxon>Solanum</taxon>
    </lineage>
</organism>
<dbReference type="Pfam" id="PF03732">
    <property type="entry name" value="Retrotrans_gag"/>
    <property type="match status" value="1"/>
</dbReference>
<proteinExistence type="predicted"/>
<dbReference type="PANTHER" id="PTHR33223:SF11">
    <property type="entry name" value="ELEMENT PROTEIN, PUTATIVE-RELATED"/>
    <property type="match status" value="1"/>
</dbReference>
<name>A0AAF0QM58_SOLVR</name>
<dbReference type="PANTHER" id="PTHR33223">
    <property type="entry name" value="CCHC-TYPE DOMAIN-CONTAINING PROTEIN"/>
    <property type="match status" value="1"/>
</dbReference>
<reference evidence="3" key="1">
    <citation type="submission" date="2023-08" db="EMBL/GenBank/DDBJ databases">
        <title>A de novo genome assembly of Solanum verrucosum Schlechtendal, a Mexican diploid species geographically isolated from the other diploid A-genome species in potato relatives.</title>
        <authorList>
            <person name="Hosaka K."/>
        </authorList>
    </citation>
    <scope>NUCLEOTIDE SEQUENCE</scope>
    <source>
        <tissue evidence="3">Young leaves</tissue>
    </source>
</reference>
<dbReference type="InterPro" id="IPR005162">
    <property type="entry name" value="Retrotrans_gag_dom"/>
</dbReference>
<sequence>MGEATKWLTDLPSELITSWKELTDTFYVTFFPPSKMVKLRDNIQNFKRVDGVPIHETWLRFQKFLLSYPTHGLTNDVLLKYLYGSLDSVNKGVEEQQANQARGSHPNYPRPDRNQGGNRDRDDGWRHRDSSPKVPECQHMDKNNLTSRLVIRRGAEEVDNTDLDRLILQNEVLKRHAKKARRGAFGMSPAGSAILTHFSENGTPKWREEEYSVHRRPLW</sequence>
<feature type="compositionally biased region" description="Basic and acidic residues" evidence="1">
    <location>
        <begin position="110"/>
        <end position="141"/>
    </location>
</feature>
<dbReference type="Proteomes" id="UP001234989">
    <property type="component" value="Chromosome 4"/>
</dbReference>
<evidence type="ECO:0000313" key="3">
    <source>
        <dbReference type="EMBL" id="WMV24888.1"/>
    </source>
</evidence>
<evidence type="ECO:0000313" key="4">
    <source>
        <dbReference type="Proteomes" id="UP001234989"/>
    </source>
</evidence>
<feature type="region of interest" description="Disordered" evidence="1">
    <location>
        <begin position="94"/>
        <end position="141"/>
    </location>
</feature>
<evidence type="ECO:0000259" key="2">
    <source>
        <dbReference type="Pfam" id="PF03732"/>
    </source>
</evidence>
<dbReference type="EMBL" id="CP133615">
    <property type="protein sequence ID" value="WMV24888.1"/>
    <property type="molecule type" value="Genomic_DNA"/>
</dbReference>